<keyword evidence="2" id="KW-1185">Reference proteome</keyword>
<reference evidence="1" key="1">
    <citation type="submission" date="2023-04" db="EMBL/GenBank/DDBJ databases">
        <title>Genomic diversity of scab-causing Streptomyces spp. in the province of Quebec, Canada.</title>
        <authorList>
            <person name="Biessy A."/>
            <person name="Cadieux M."/>
            <person name="Ciotola M."/>
            <person name="Filion M."/>
        </authorList>
    </citation>
    <scope>NUCLEOTIDE SEQUENCE</scope>
    <source>
        <strain evidence="1">B21-115</strain>
    </source>
</reference>
<organism evidence="1 2">
    <name type="scientific">Streptomyces bottropensis</name>
    <dbReference type="NCBI Taxonomy" id="42235"/>
    <lineage>
        <taxon>Bacteria</taxon>
        <taxon>Bacillati</taxon>
        <taxon>Actinomycetota</taxon>
        <taxon>Actinomycetes</taxon>
        <taxon>Kitasatosporales</taxon>
        <taxon>Streptomycetaceae</taxon>
        <taxon>Streptomyces</taxon>
    </lineage>
</organism>
<sequence length="38" mass="3671">MPEGTAPNLSAAQAWVVGGLANGTSSNGTASARVGTRL</sequence>
<dbReference type="Proteomes" id="UP001310290">
    <property type="component" value="Unassembled WGS sequence"/>
</dbReference>
<dbReference type="EMBL" id="JARULZ010000002">
    <property type="protein sequence ID" value="MEH0638639.1"/>
    <property type="molecule type" value="Genomic_DNA"/>
</dbReference>
<protein>
    <submittedName>
        <fullName evidence="1">Uncharacterized protein</fullName>
    </submittedName>
</protein>
<evidence type="ECO:0000313" key="2">
    <source>
        <dbReference type="Proteomes" id="UP001310290"/>
    </source>
</evidence>
<proteinExistence type="predicted"/>
<gene>
    <name evidence="1" type="ORF">QBA35_36105</name>
</gene>
<accession>A0ABU8AY88</accession>
<name>A0ABU8AY88_9ACTN</name>
<evidence type="ECO:0000313" key="1">
    <source>
        <dbReference type="EMBL" id="MEH0638639.1"/>
    </source>
</evidence>
<comment type="caution">
    <text evidence="1">The sequence shown here is derived from an EMBL/GenBank/DDBJ whole genome shotgun (WGS) entry which is preliminary data.</text>
</comment>